<evidence type="ECO:0000313" key="1">
    <source>
        <dbReference type="EMBL" id="KAJ2978852.1"/>
    </source>
</evidence>
<reference evidence="1" key="1">
    <citation type="submission" date="2022-08" db="EMBL/GenBank/DDBJ databases">
        <title>Genome Sequence of Lecanicillium fungicola.</title>
        <authorList>
            <person name="Buettner E."/>
        </authorList>
    </citation>
    <scope>NUCLEOTIDE SEQUENCE</scope>
    <source>
        <strain evidence="1">Babe33</strain>
    </source>
</reference>
<gene>
    <name evidence="1" type="ORF">NQ176_g3586</name>
</gene>
<comment type="caution">
    <text evidence="1">The sequence shown here is derived from an EMBL/GenBank/DDBJ whole genome shotgun (WGS) entry which is preliminary data.</text>
</comment>
<keyword evidence="2" id="KW-1185">Reference proteome</keyword>
<name>A0ACC1NHT3_9HYPO</name>
<dbReference type="Proteomes" id="UP001143910">
    <property type="component" value="Unassembled WGS sequence"/>
</dbReference>
<accession>A0ACC1NHT3</accession>
<organism evidence="1 2">
    <name type="scientific">Zarea fungicola</name>
    <dbReference type="NCBI Taxonomy" id="93591"/>
    <lineage>
        <taxon>Eukaryota</taxon>
        <taxon>Fungi</taxon>
        <taxon>Dikarya</taxon>
        <taxon>Ascomycota</taxon>
        <taxon>Pezizomycotina</taxon>
        <taxon>Sordariomycetes</taxon>
        <taxon>Hypocreomycetidae</taxon>
        <taxon>Hypocreales</taxon>
        <taxon>Cordycipitaceae</taxon>
        <taxon>Zarea</taxon>
    </lineage>
</organism>
<proteinExistence type="predicted"/>
<dbReference type="EMBL" id="JANJQO010000337">
    <property type="protein sequence ID" value="KAJ2978852.1"/>
    <property type="molecule type" value="Genomic_DNA"/>
</dbReference>
<sequence length="217" mass="24912">MDSMIRNMSKAFRSERLEYRAFNHDDKYLQAWVLENIASDPVNNAFYMASTPKPCTEKENTEFMGVLAKSILTVCICLAKTPNESQAGTNEGDGREGSSPDYEIIGYMGLREAPHLIQHQGATLGITIAQQYQDKGYGGEAINWLIDWAFKHGNLHRVHISAFSFNERAIALYQKLGFTIEGRERERIILCRKRYDMINMSLLVHEWEELRKKQGLM</sequence>
<evidence type="ECO:0000313" key="2">
    <source>
        <dbReference type="Proteomes" id="UP001143910"/>
    </source>
</evidence>
<protein>
    <submittedName>
        <fullName evidence="1">Uncharacterized protein</fullName>
    </submittedName>
</protein>